<dbReference type="PANTHER" id="PTHR10302">
    <property type="entry name" value="SINGLE-STRANDED DNA-BINDING PROTEIN"/>
    <property type="match status" value="1"/>
</dbReference>
<dbReference type="InterPro" id="IPR011344">
    <property type="entry name" value="ssDNA-bd"/>
</dbReference>
<dbReference type="PANTHER" id="PTHR10302:SF27">
    <property type="entry name" value="SINGLE-STRANDED DNA-BINDING PROTEIN"/>
    <property type="match status" value="1"/>
</dbReference>
<dbReference type="HAMAP" id="MF_00984">
    <property type="entry name" value="SSB"/>
    <property type="match status" value="1"/>
</dbReference>
<dbReference type="PROSITE" id="PS50935">
    <property type="entry name" value="SSB"/>
    <property type="match status" value="1"/>
</dbReference>
<reference evidence="4" key="1">
    <citation type="journal article" date="2021" name="Proc. Natl. Acad. Sci. U.S.A.">
        <title>A Catalog of Tens of Thousands of Viruses from Human Metagenomes Reveals Hidden Associations with Chronic Diseases.</title>
        <authorList>
            <person name="Tisza M.J."/>
            <person name="Buck C.B."/>
        </authorList>
    </citation>
    <scope>NUCLEOTIDE SEQUENCE</scope>
    <source>
        <strain evidence="4">CtXPH7</strain>
    </source>
</reference>
<dbReference type="InterPro" id="IPR012340">
    <property type="entry name" value="NA-bd_OB-fold"/>
</dbReference>
<dbReference type="EMBL" id="BK014767">
    <property type="protein sequence ID" value="DAD74887.1"/>
    <property type="molecule type" value="Genomic_DNA"/>
</dbReference>
<name>A0A8S5LYI5_9CAUD</name>
<dbReference type="GO" id="GO:0009295">
    <property type="term" value="C:nucleoid"/>
    <property type="evidence" value="ECO:0007669"/>
    <property type="project" value="TreeGrafter"/>
</dbReference>
<dbReference type="GO" id="GO:0006260">
    <property type="term" value="P:DNA replication"/>
    <property type="evidence" value="ECO:0007669"/>
    <property type="project" value="InterPro"/>
</dbReference>
<feature type="region of interest" description="Disordered" evidence="3">
    <location>
        <begin position="106"/>
        <end position="145"/>
    </location>
</feature>
<accession>A0A8S5LYI5</accession>
<feature type="compositionally biased region" description="Basic and acidic residues" evidence="3">
    <location>
        <begin position="107"/>
        <end position="117"/>
    </location>
</feature>
<dbReference type="PIRSF" id="PIRSF002070">
    <property type="entry name" value="SSB"/>
    <property type="match status" value="1"/>
</dbReference>
<sequence length="157" mass="17305">MLNVVAIMGRLVADPELRTTTNGANVCTFRIACERSYTPKGQQRQADFVDIVAWGKTAEFICKFFQRGSMIAIDGSLQTRNYQDKQGNKRTAVEVLANNISFAGAKAADKPAARDFDQQTQTYTHEAKTAQSAPQPAYTHGSMDDFSVISDTDDLPF</sequence>
<dbReference type="GO" id="GO:0003697">
    <property type="term" value="F:single-stranded DNA binding"/>
    <property type="evidence" value="ECO:0007669"/>
    <property type="project" value="InterPro"/>
</dbReference>
<dbReference type="InterPro" id="IPR000424">
    <property type="entry name" value="Primosome_PriB/ssb"/>
</dbReference>
<protein>
    <recommendedName>
        <fullName evidence="2">Single-stranded DNA-binding protein</fullName>
    </recommendedName>
</protein>
<dbReference type="SUPFAM" id="SSF50249">
    <property type="entry name" value="Nucleic acid-binding proteins"/>
    <property type="match status" value="1"/>
</dbReference>
<evidence type="ECO:0000313" key="4">
    <source>
        <dbReference type="EMBL" id="DAD74887.1"/>
    </source>
</evidence>
<dbReference type="NCBIfam" id="TIGR00621">
    <property type="entry name" value="ssb"/>
    <property type="match status" value="1"/>
</dbReference>
<keyword evidence="1 2" id="KW-0238">DNA-binding</keyword>
<proteinExistence type="inferred from homology"/>
<feature type="compositionally biased region" description="Polar residues" evidence="3">
    <location>
        <begin position="118"/>
        <end position="134"/>
    </location>
</feature>
<organism evidence="4">
    <name type="scientific">Siphoviridae sp. ctXPH7</name>
    <dbReference type="NCBI Taxonomy" id="2826367"/>
    <lineage>
        <taxon>Viruses</taxon>
        <taxon>Duplodnaviria</taxon>
        <taxon>Heunggongvirae</taxon>
        <taxon>Uroviricota</taxon>
        <taxon>Caudoviricetes</taxon>
    </lineage>
</organism>
<dbReference type="Gene3D" id="2.40.50.140">
    <property type="entry name" value="Nucleic acid-binding proteins"/>
    <property type="match status" value="1"/>
</dbReference>
<evidence type="ECO:0000256" key="1">
    <source>
        <dbReference type="ARBA" id="ARBA00023125"/>
    </source>
</evidence>
<evidence type="ECO:0000256" key="2">
    <source>
        <dbReference type="PIRNR" id="PIRNR002070"/>
    </source>
</evidence>
<dbReference type="CDD" id="cd04496">
    <property type="entry name" value="SSB_OBF"/>
    <property type="match status" value="1"/>
</dbReference>
<dbReference type="Pfam" id="PF00436">
    <property type="entry name" value="SSB"/>
    <property type="match status" value="1"/>
</dbReference>
<evidence type="ECO:0000256" key="3">
    <source>
        <dbReference type="SAM" id="MobiDB-lite"/>
    </source>
</evidence>